<gene>
    <name evidence="3" type="ORF">AVDCRST_MAG76-2145</name>
</gene>
<evidence type="ECO:0008006" key="4">
    <source>
        <dbReference type="Google" id="ProtNLM"/>
    </source>
</evidence>
<keyword evidence="2" id="KW-0812">Transmembrane</keyword>
<reference evidence="3" key="1">
    <citation type="submission" date="2020-02" db="EMBL/GenBank/DDBJ databases">
        <authorList>
            <person name="Meier V. D."/>
        </authorList>
    </citation>
    <scope>NUCLEOTIDE SEQUENCE</scope>
    <source>
        <strain evidence="3">AVDCRST_MAG76</strain>
    </source>
</reference>
<evidence type="ECO:0000256" key="1">
    <source>
        <dbReference type="SAM" id="MobiDB-lite"/>
    </source>
</evidence>
<keyword evidence="2" id="KW-0472">Membrane</keyword>
<dbReference type="Pfam" id="PF07098">
    <property type="entry name" value="DUF1360"/>
    <property type="match status" value="1"/>
</dbReference>
<sequence length="192" mass="20759">MAARTDGYPRLMQTPTVERDAPSKVEAVRECVERQQEEHTQGEERPLGGYVALLGTYLTAVLTFGLVVRRRRKLPARPAAADLALVAVATHKVARILAKDSVLAAVRMPFTRFEEAAGAGEVNESVRGTGVRHAVGELLTCPFCLAQWVATGFTFGLLLAPRATRQVASVFCAVTASDYLQLAYSAAEKKAE</sequence>
<keyword evidence="2" id="KW-1133">Transmembrane helix</keyword>
<accession>A0A6J4IC95</accession>
<dbReference type="AlphaFoldDB" id="A0A6J4IC95"/>
<dbReference type="EMBL" id="CADCSZ010000135">
    <property type="protein sequence ID" value="CAA9248546.1"/>
    <property type="molecule type" value="Genomic_DNA"/>
</dbReference>
<evidence type="ECO:0000256" key="2">
    <source>
        <dbReference type="SAM" id="Phobius"/>
    </source>
</evidence>
<feature type="region of interest" description="Disordered" evidence="1">
    <location>
        <begin position="1"/>
        <end position="23"/>
    </location>
</feature>
<feature type="transmembrane region" description="Helical" evidence="2">
    <location>
        <begin position="47"/>
        <end position="68"/>
    </location>
</feature>
<organism evidence="3">
    <name type="scientific">uncultured Acidimicrobiales bacterium</name>
    <dbReference type="NCBI Taxonomy" id="310071"/>
    <lineage>
        <taxon>Bacteria</taxon>
        <taxon>Bacillati</taxon>
        <taxon>Actinomycetota</taxon>
        <taxon>Acidimicrobiia</taxon>
        <taxon>Acidimicrobiales</taxon>
        <taxon>environmental samples</taxon>
    </lineage>
</organism>
<proteinExistence type="predicted"/>
<name>A0A6J4IC95_9ACTN</name>
<dbReference type="InterPro" id="IPR010773">
    <property type="entry name" value="Mycophage_PG1_Gp7"/>
</dbReference>
<evidence type="ECO:0000313" key="3">
    <source>
        <dbReference type="EMBL" id="CAA9248546.1"/>
    </source>
</evidence>
<protein>
    <recommendedName>
        <fullName evidence="4">Integral membrane protein</fullName>
    </recommendedName>
</protein>